<evidence type="ECO:0000313" key="1">
    <source>
        <dbReference type="EMBL" id="KAK7479763.1"/>
    </source>
</evidence>
<protein>
    <submittedName>
        <fullName evidence="1">Uncharacterized protein</fullName>
    </submittedName>
</protein>
<dbReference type="AlphaFoldDB" id="A0ABD0JXY7"/>
<accession>A0ABD0JXY7</accession>
<organism evidence="1 2">
    <name type="scientific">Batillaria attramentaria</name>
    <dbReference type="NCBI Taxonomy" id="370345"/>
    <lineage>
        <taxon>Eukaryota</taxon>
        <taxon>Metazoa</taxon>
        <taxon>Spiralia</taxon>
        <taxon>Lophotrochozoa</taxon>
        <taxon>Mollusca</taxon>
        <taxon>Gastropoda</taxon>
        <taxon>Caenogastropoda</taxon>
        <taxon>Sorbeoconcha</taxon>
        <taxon>Cerithioidea</taxon>
        <taxon>Batillariidae</taxon>
        <taxon>Batillaria</taxon>
    </lineage>
</organism>
<keyword evidence="2" id="KW-1185">Reference proteome</keyword>
<evidence type="ECO:0000313" key="2">
    <source>
        <dbReference type="Proteomes" id="UP001519460"/>
    </source>
</evidence>
<dbReference type="Proteomes" id="UP001519460">
    <property type="component" value="Unassembled WGS sequence"/>
</dbReference>
<dbReference type="EMBL" id="JACVVK020000295">
    <property type="protein sequence ID" value="KAK7479763.1"/>
    <property type="molecule type" value="Genomic_DNA"/>
</dbReference>
<comment type="caution">
    <text evidence="1">The sequence shown here is derived from an EMBL/GenBank/DDBJ whole genome shotgun (WGS) entry which is preliminary data.</text>
</comment>
<reference evidence="1 2" key="1">
    <citation type="journal article" date="2023" name="Sci. Data">
        <title>Genome assembly of the Korean intertidal mud-creeper Batillaria attramentaria.</title>
        <authorList>
            <person name="Patra A.K."/>
            <person name="Ho P.T."/>
            <person name="Jun S."/>
            <person name="Lee S.J."/>
            <person name="Kim Y."/>
            <person name="Won Y.J."/>
        </authorList>
    </citation>
    <scope>NUCLEOTIDE SEQUENCE [LARGE SCALE GENOMIC DNA]</scope>
    <source>
        <strain evidence="1">Wonlab-2016</strain>
    </source>
</reference>
<gene>
    <name evidence="1" type="ORF">BaRGS_00028943</name>
</gene>
<sequence length="92" mass="10479">MTVSSPTSITLLAAVAGYSSMRCTWRYILCKQLQHLYDRWKINQVNKCTFRALQATFKTASNRIGPNPDLSTVKSSFYLQKLPLSDWSVNCN</sequence>
<name>A0ABD0JXY7_9CAEN</name>
<proteinExistence type="predicted"/>